<keyword evidence="2" id="KW-0732">Signal</keyword>
<keyword evidence="1" id="KW-0175">Coiled coil</keyword>
<evidence type="ECO:0000313" key="4">
    <source>
        <dbReference type="Proteomes" id="UP000437638"/>
    </source>
</evidence>
<sequence>MKMKLLTAGLLTSLMMAGSALAMDSEAVEKHMAKINDNYIKTAEEEGKIKALEEKVEELEAMIQMMLDDQDS</sequence>
<dbReference type="RefSeq" id="WP_160417367.1">
    <property type="nucleotide sequence ID" value="NZ_WTKP01000002.1"/>
</dbReference>
<feature type="coiled-coil region" evidence="1">
    <location>
        <begin position="42"/>
        <end position="69"/>
    </location>
</feature>
<keyword evidence="4" id="KW-1185">Reference proteome</keyword>
<protein>
    <recommendedName>
        <fullName evidence="5">Adhesion protein FadA</fullName>
    </recommendedName>
</protein>
<evidence type="ECO:0000313" key="3">
    <source>
        <dbReference type="EMBL" id="MWJ27143.1"/>
    </source>
</evidence>
<comment type="caution">
    <text evidence="3">The sequence shown here is derived from an EMBL/GenBank/DDBJ whole genome shotgun (WGS) entry which is preliminary data.</text>
</comment>
<feature type="signal peptide" evidence="2">
    <location>
        <begin position="1"/>
        <end position="22"/>
    </location>
</feature>
<feature type="chain" id="PRO_5030681124" description="Adhesion protein FadA" evidence="2">
    <location>
        <begin position="23"/>
        <end position="72"/>
    </location>
</feature>
<evidence type="ECO:0008006" key="5">
    <source>
        <dbReference type="Google" id="ProtNLM"/>
    </source>
</evidence>
<accession>A0A7X3H021</accession>
<evidence type="ECO:0000256" key="2">
    <source>
        <dbReference type="SAM" id="SignalP"/>
    </source>
</evidence>
<gene>
    <name evidence="3" type="ORF">GPM19_02805</name>
</gene>
<evidence type="ECO:0000256" key="1">
    <source>
        <dbReference type="SAM" id="Coils"/>
    </source>
</evidence>
<organism evidence="3 4">
    <name type="scientific">Vreelandella zhuhanensis</name>
    <dbReference type="NCBI Taxonomy" id="2684210"/>
    <lineage>
        <taxon>Bacteria</taxon>
        <taxon>Pseudomonadati</taxon>
        <taxon>Pseudomonadota</taxon>
        <taxon>Gammaproteobacteria</taxon>
        <taxon>Oceanospirillales</taxon>
        <taxon>Halomonadaceae</taxon>
        <taxon>Vreelandella</taxon>
    </lineage>
</organism>
<name>A0A7X3H021_9GAMM</name>
<reference evidence="3 4" key="1">
    <citation type="submission" date="2019-12" db="EMBL/GenBank/DDBJ databases">
        <title>Halomonas rutogse sp. nov. isolated from two lakes on Tibetan Plateau.</title>
        <authorList>
            <person name="Gao P."/>
        </authorList>
    </citation>
    <scope>NUCLEOTIDE SEQUENCE [LARGE SCALE GENOMIC DNA]</scope>
    <source>
        <strain evidence="3 4">ZH2S</strain>
    </source>
</reference>
<dbReference type="Proteomes" id="UP000437638">
    <property type="component" value="Unassembled WGS sequence"/>
</dbReference>
<proteinExistence type="predicted"/>
<dbReference type="EMBL" id="WTKP01000002">
    <property type="protein sequence ID" value="MWJ27143.1"/>
    <property type="molecule type" value="Genomic_DNA"/>
</dbReference>
<dbReference type="AlphaFoldDB" id="A0A7X3H021"/>